<keyword evidence="1" id="KW-0805">Transcription regulation</keyword>
<evidence type="ECO:0000259" key="4">
    <source>
        <dbReference type="PROSITE" id="PS01124"/>
    </source>
</evidence>
<accession>A0ABD4ZX07</accession>
<dbReference type="Pfam" id="PF12833">
    <property type="entry name" value="HTH_18"/>
    <property type="match status" value="1"/>
</dbReference>
<evidence type="ECO:0000313" key="5">
    <source>
        <dbReference type="EMBL" id="MDL4937299.1"/>
    </source>
</evidence>
<dbReference type="InterPro" id="IPR037923">
    <property type="entry name" value="HTH-like"/>
</dbReference>
<keyword evidence="2" id="KW-0238">DNA-binding</keyword>
<comment type="caution">
    <text evidence="5">The sequence shown here is derived from an EMBL/GenBank/DDBJ whole genome shotgun (WGS) entry which is preliminary data.</text>
</comment>
<evidence type="ECO:0000313" key="6">
    <source>
        <dbReference type="Proteomes" id="UP001241571"/>
    </source>
</evidence>
<dbReference type="InterPro" id="IPR020449">
    <property type="entry name" value="Tscrpt_reg_AraC-type_HTH"/>
</dbReference>
<dbReference type="InterPro" id="IPR009057">
    <property type="entry name" value="Homeodomain-like_sf"/>
</dbReference>
<dbReference type="SUPFAM" id="SSF51215">
    <property type="entry name" value="Regulatory protein AraC"/>
    <property type="match status" value="1"/>
</dbReference>
<dbReference type="CDD" id="cd06986">
    <property type="entry name" value="cupin_MmsR-like_N"/>
    <property type="match status" value="1"/>
</dbReference>
<dbReference type="Gene3D" id="1.10.10.60">
    <property type="entry name" value="Homeodomain-like"/>
    <property type="match status" value="1"/>
</dbReference>
<organism evidence="5 6">
    <name type="scientific">Enterococcus gallinarum</name>
    <dbReference type="NCBI Taxonomy" id="1353"/>
    <lineage>
        <taxon>Bacteria</taxon>
        <taxon>Bacillati</taxon>
        <taxon>Bacillota</taxon>
        <taxon>Bacilli</taxon>
        <taxon>Lactobacillales</taxon>
        <taxon>Enterococcaceae</taxon>
        <taxon>Enterococcus</taxon>
    </lineage>
</organism>
<feature type="domain" description="HTH araC/xylS-type" evidence="4">
    <location>
        <begin position="176"/>
        <end position="274"/>
    </location>
</feature>
<dbReference type="InterPro" id="IPR003313">
    <property type="entry name" value="AraC-bd"/>
</dbReference>
<dbReference type="SUPFAM" id="SSF46689">
    <property type="entry name" value="Homeodomain-like"/>
    <property type="match status" value="1"/>
</dbReference>
<name>A0ABD4ZX07_ENTGA</name>
<dbReference type="PRINTS" id="PR00032">
    <property type="entry name" value="HTHARAC"/>
</dbReference>
<evidence type="ECO:0000256" key="3">
    <source>
        <dbReference type="ARBA" id="ARBA00023163"/>
    </source>
</evidence>
<dbReference type="Proteomes" id="UP001241571">
    <property type="component" value="Unassembled WGS sequence"/>
</dbReference>
<evidence type="ECO:0000256" key="1">
    <source>
        <dbReference type="ARBA" id="ARBA00023015"/>
    </source>
</evidence>
<dbReference type="SMART" id="SM00342">
    <property type="entry name" value="HTH_ARAC"/>
    <property type="match status" value="1"/>
</dbReference>
<reference evidence="5 6" key="1">
    <citation type="submission" date="2023-06" db="EMBL/GenBank/DDBJ databases">
        <title>Acute promotion of culturable opportunistic pathogens and persistent increase of antibiotic resistance following antibiotic exposure in mouse gut microbiota.</title>
        <authorList>
            <person name="Li L."/>
            <person name="Wang B."/>
            <person name="Sun Y."/>
            <person name="Wang M."/>
            <person name="Xu H."/>
        </authorList>
    </citation>
    <scope>NUCLEOTIDE SEQUENCE [LARGE SCALE GENOMIC DNA]</scope>
    <source>
        <strain evidence="5 6">CRI2_2</strain>
    </source>
</reference>
<dbReference type="RefSeq" id="WP_103021693.1">
    <property type="nucleotide sequence ID" value="NZ_BSYC01000002.1"/>
</dbReference>
<sequence>MEDFWYHNKSVSAPISLSQCGYESYHPNSSIRNYIVQQKWIFHYVLSGKGFLEVETQHFELKEHDIFFFFQGQKVKYYTDKKEPWTLIWLGIQGDKTSEFLKETTLLNTHTVSLTKNMNKKIKNILLKIVCENRELIDEPETLKELRNIASIYDFLYHIKKTFLAPSLITNKPTQVNIIDYINNHYMNDISPKKIAQYFNISYSQLYKLCISKFNSSPKKIITNHRIRVAVDLLIDSDNTIKEIAQKVGYKDEFLFSKTFSKTLGYCPSKFRKLNKDQLKNIRFK</sequence>
<dbReference type="PANTHER" id="PTHR43280">
    <property type="entry name" value="ARAC-FAMILY TRANSCRIPTIONAL REGULATOR"/>
    <property type="match status" value="1"/>
</dbReference>
<dbReference type="AlphaFoldDB" id="A0ABD4ZX07"/>
<dbReference type="InterPro" id="IPR018060">
    <property type="entry name" value="HTH_AraC"/>
</dbReference>
<proteinExistence type="predicted"/>
<evidence type="ECO:0000256" key="2">
    <source>
        <dbReference type="ARBA" id="ARBA00023125"/>
    </source>
</evidence>
<dbReference type="GO" id="GO:0003677">
    <property type="term" value="F:DNA binding"/>
    <property type="evidence" value="ECO:0007669"/>
    <property type="project" value="UniProtKB-KW"/>
</dbReference>
<dbReference type="PROSITE" id="PS01124">
    <property type="entry name" value="HTH_ARAC_FAMILY_2"/>
    <property type="match status" value="1"/>
</dbReference>
<dbReference type="PANTHER" id="PTHR43280:SF28">
    <property type="entry name" value="HTH-TYPE TRANSCRIPTIONAL ACTIVATOR RHAS"/>
    <property type="match status" value="1"/>
</dbReference>
<protein>
    <submittedName>
        <fullName evidence="5">AraC family transcriptional regulator</fullName>
    </submittedName>
</protein>
<dbReference type="Pfam" id="PF02311">
    <property type="entry name" value="AraC_binding"/>
    <property type="match status" value="1"/>
</dbReference>
<dbReference type="Gene3D" id="2.60.120.280">
    <property type="entry name" value="Regulatory protein AraC"/>
    <property type="match status" value="1"/>
</dbReference>
<gene>
    <name evidence="5" type="ORF">QRX88_16470</name>
</gene>
<dbReference type="EMBL" id="JASUBT010000015">
    <property type="protein sequence ID" value="MDL4937299.1"/>
    <property type="molecule type" value="Genomic_DNA"/>
</dbReference>
<keyword evidence="3" id="KW-0804">Transcription</keyword>
<dbReference type="GO" id="GO:0080090">
    <property type="term" value="P:regulation of primary metabolic process"/>
    <property type="evidence" value="ECO:0007669"/>
    <property type="project" value="UniProtKB-ARBA"/>
</dbReference>